<reference evidence="2 3" key="2">
    <citation type="submission" date="2024-07" db="EMBL/GenBank/DDBJ databases">
        <authorList>
            <person name="Akdeniz Z."/>
        </authorList>
    </citation>
    <scope>NUCLEOTIDE SEQUENCE [LARGE SCALE GENOMIC DNA]</scope>
</reference>
<evidence type="ECO:0000313" key="1">
    <source>
        <dbReference type="EMBL" id="CAI9917555.1"/>
    </source>
</evidence>
<dbReference type="EMBL" id="CATOUU010000134">
    <property type="protein sequence ID" value="CAI9917555.1"/>
    <property type="molecule type" value="Genomic_DNA"/>
</dbReference>
<comment type="caution">
    <text evidence="1">The sequence shown here is derived from an EMBL/GenBank/DDBJ whole genome shotgun (WGS) entry which is preliminary data.</text>
</comment>
<evidence type="ECO:0000313" key="2">
    <source>
        <dbReference type="EMBL" id="CAL6071325.1"/>
    </source>
</evidence>
<dbReference type="AlphaFoldDB" id="A0AA86NDK9"/>
<name>A0AA86NDK9_9EUKA</name>
<sequence length="201" mass="24008">MKASLSPSSRNLCNQRRRKRQTIISELSIIRTPTNIIYENKLNYSHTNFVSVAMKYHIQRLLRKISVQNNISEQNRKHQQFETNNQVWVHLDLRFDFGIFTYYLIQLYIYSYFYSHPFLFRFTTSIFSLRAGRKRSRGPSGVSILDEAFDALKGLEQETELVRYILLELNIEHVNNIFYNNIQIAKLQLIEQYLQQIAFNK</sequence>
<dbReference type="EMBL" id="CAXDID020000290">
    <property type="protein sequence ID" value="CAL6071325.1"/>
    <property type="molecule type" value="Genomic_DNA"/>
</dbReference>
<gene>
    <name evidence="1" type="ORF">HINF_LOCUS5200</name>
    <name evidence="2" type="ORF">HINF_LOCUS55089</name>
</gene>
<proteinExistence type="predicted"/>
<reference evidence="1" key="1">
    <citation type="submission" date="2023-06" db="EMBL/GenBank/DDBJ databases">
        <authorList>
            <person name="Kurt Z."/>
        </authorList>
    </citation>
    <scope>NUCLEOTIDE SEQUENCE</scope>
</reference>
<organism evidence="1">
    <name type="scientific">Hexamita inflata</name>
    <dbReference type="NCBI Taxonomy" id="28002"/>
    <lineage>
        <taxon>Eukaryota</taxon>
        <taxon>Metamonada</taxon>
        <taxon>Diplomonadida</taxon>
        <taxon>Hexamitidae</taxon>
        <taxon>Hexamitinae</taxon>
        <taxon>Hexamita</taxon>
    </lineage>
</organism>
<keyword evidence="3" id="KW-1185">Reference proteome</keyword>
<dbReference type="Proteomes" id="UP001642409">
    <property type="component" value="Unassembled WGS sequence"/>
</dbReference>
<protein>
    <submittedName>
        <fullName evidence="2">Hypothetical_protein</fullName>
    </submittedName>
</protein>
<evidence type="ECO:0000313" key="3">
    <source>
        <dbReference type="Proteomes" id="UP001642409"/>
    </source>
</evidence>
<accession>A0AA86NDK9</accession>